<feature type="compositionally biased region" description="Low complexity" evidence="7">
    <location>
        <begin position="232"/>
        <end position="246"/>
    </location>
</feature>
<protein>
    <submittedName>
        <fullName evidence="9">MYB-like protein allele QDY</fullName>
    </submittedName>
</protein>
<dbReference type="InterPro" id="IPR017930">
    <property type="entry name" value="Myb_dom"/>
</dbReference>
<feature type="region of interest" description="Disordered" evidence="7">
    <location>
        <begin position="225"/>
        <end position="266"/>
    </location>
</feature>
<evidence type="ECO:0000256" key="7">
    <source>
        <dbReference type="SAM" id="MobiDB-lite"/>
    </source>
</evidence>
<feature type="region of interest" description="Disordered" evidence="7">
    <location>
        <begin position="1"/>
        <end position="21"/>
    </location>
</feature>
<dbReference type="GO" id="GO:0003677">
    <property type="term" value="F:DNA binding"/>
    <property type="evidence" value="ECO:0007669"/>
    <property type="project" value="InterPro"/>
</dbReference>
<dbReference type="PROSITE" id="PS51294">
    <property type="entry name" value="HTH_MYB"/>
    <property type="match status" value="1"/>
</dbReference>
<accession>A0A2D2AP15</accession>
<feature type="region of interest" description="Disordered" evidence="7">
    <location>
        <begin position="398"/>
        <end position="490"/>
    </location>
</feature>
<dbReference type="NCBIfam" id="TIGR01557">
    <property type="entry name" value="myb_SHAQKYF"/>
    <property type="match status" value="1"/>
</dbReference>
<dbReference type="GO" id="GO:0005634">
    <property type="term" value="C:nucleus"/>
    <property type="evidence" value="ECO:0007669"/>
    <property type="project" value="UniProtKB-SubCell"/>
</dbReference>
<dbReference type="InterPro" id="IPR025756">
    <property type="entry name" value="Myb_CC_LHEQLE"/>
</dbReference>
<feature type="compositionally biased region" description="Polar residues" evidence="7">
    <location>
        <begin position="404"/>
        <end position="424"/>
    </location>
</feature>
<keyword evidence="6" id="KW-0539">Nucleus</keyword>
<evidence type="ECO:0000259" key="8">
    <source>
        <dbReference type="PROSITE" id="PS51294"/>
    </source>
</evidence>
<organism evidence="9">
    <name type="scientific">Boehmeria nivea</name>
    <name type="common">Chinese grass</name>
    <name type="synonym">Urtica nivea</name>
    <dbReference type="NCBI Taxonomy" id="83906"/>
    <lineage>
        <taxon>Eukaryota</taxon>
        <taxon>Viridiplantae</taxon>
        <taxon>Streptophyta</taxon>
        <taxon>Embryophyta</taxon>
        <taxon>Tracheophyta</taxon>
        <taxon>Spermatophyta</taxon>
        <taxon>Magnoliopsida</taxon>
        <taxon>eudicotyledons</taxon>
        <taxon>Gunneridae</taxon>
        <taxon>Pentapetalae</taxon>
        <taxon>rosids</taxon>
        <taxon>fabids</taxon>
        <taxon>Rosales</taxon>
        <taxon>Urticaceae</taxon>
        <taxon>Boehmeria</taxon>
    </lineage>
</organism>
<feature type="compositionally biased region" description="Polar residues" evidence="7">
    <location>
        <begin position="445"/>
        <end position="461"/>
    </location>
</feature>
<dbReference type="InterPro" id="IPR009057">
    <property type="entry name" value="Homeodomain-like_sf"/>
</dbReference>
<feature type="compositionally biased region" description="Polar residues" evidence="7">
    <location>
        <begin position="253"/>
        <end position="264"/>
    </location>
</feature>
<keyword evidence="3" id="KW-0805">Transcription regulation</keyword>
<dbReference type="AlphaFoldDB" id="A0A2D2AP15"/>
<keyword evidence="4" id="KW-0175">Coiled coil</keyword>
<evidence type="ECO:0000256" key="5">
    <source>
        <dbReference type="ARBA" id="ARBA00023163"/>
    </source>
</evidence>
<dbReference type="Gene3D" id="1.10.10.60">
    <property type="entry name" value="Homeodomain-like"/>
    <property type="match status" value="1"/>
</dbReference>
<evidence type="ECO:0000256" key="2">
    <source>
        <dbReference type="ARBA" id="ARBA00006783"/>
    </source>
</evidence>
<name>A0A2D2AP15_BOENI</name>
<proteinExistence type="evidence at transcript level"/>
<sequence length="490" mass="53406">MEARPAFSIPRSGAKQLSSMGGSGALSSALPVLPPFEEVYPKLPDSQQVSIERELMASPLTHGSHMSSNSGVIGPIFSSSSGLSSDLHYSSVSVQKNQSGGAPFISQSSTNGRVSFPVPQSSHSTLLQPTTSSHYAKENSGSWCTDSVADFLDFPVNTPVENSQVVETSSCGGVMASDEFGRRSDWQEWADQLITDDAALNSNWDELLADTNVTDLEPKMAFQVQKPPSDFQPQQSQVHQQHSAPSGEIQAVATPSCSANSATSKPRMRWTPELHEAFVEAVNQLGGSERATPKGVLKLMKVDGLTIYHVKSHLQKYRTARYRPESSEGSSDKKLTPIEEISSLDLKTGIEITEALRLQMEVQKRLHEQLEIQRNLQLRIEEQGRYLQMMFEKQCKSGMEKLKTSSSSLENPSAVSTDAIQDSPENGALETLKNNDGNSKDDTGNSKTTIETQELGQQQEAAPNGKSVDDREADVCETSSQPAKRPRTSE</sequence>
<dbReference type="Pfam" id="PF00249">
    <property type="entry name" value="Myb_DNA-binding"/>
    <property type="match status" value="1"/>
</dbReference>
<evidence type="ECO:0000256" key="6">
    <source>
        <dbReference type="ARBA" id="ARBA00023242"/>
    </source>
</evidence>
<dbReference type="InterPro" id="IPR046955">
    <property type="entry name" value="PHR1-like"/>
</dbReference>
<dbReference type="Pfam" id="PF14379">
    <property type="entry name" value="Myb_CC_LHEQLE"/>
    <property type="match status" value="1"/>
</dbReference>
<dbReference type="SUPFAM" id="SSF46689">
    <property type="entry name" value="Homeodomain-like"/>
    <property type="match status" value="1"/>
</dbReference>
<dbReference type="PANTHER" id="PTHR31499:SF80">
    <property type="entry name" value="HTH MYB-TYPE DOMAIN-CONTAINING PROTEIN"/>
    <property type="match status" value="1"/>
</dbReference>
<dbReference type="PANTHER" id="PTHR31499">
    <property type="entry name" value="MYB FAMILY TRANSCRIPTION FACTOR PHL11"/>
    <property type="match status" value="1"/>
</dbReference>
<dbReference type="EMBL" id="MF100997">
    <property type="protein sequence ID" value="ATQ39298.1"/>
    <property type="molecule type" value="mRNA"/>
</dbReference>
<dbReference type="GO" id="GO:0003700">
    <property type="term" value="F:DNA-binding transcription factor activity"/>
    <property type="evidence" value="ECO:0007669"/>
    <property type="project" value="InterPro"/>
</dbReference>
<dbReference type="InterPro" id="IPR006447">
    <property type="entry name" value="Myb_dom_plants"/>
</dbReference>
<keyword evidence="5" id="KW-0804">Transcription</keyword>
<evidence type="ECO:0000256" key="1">
    <source>
        <dbReference type="ARBA" id="ARBA00004123"/>
    </source>
</evidence>
<dbReference type="FunFam" id="1.10.10.60:FF:000002">
    <property type="entry name" value="Myb family transcription factor"/>
    <property type="match status" value="1"/>
</dbReference>
<evidence type="ECO:0000256" key="3">
    <source>
        <dbReference type="ARBA" id="ARBA00023015"/>
    </source>
</evidence>
<evidence type="ECO:0000313" key="9">
    <source>
        <dbReference type="EMBL" id="ATQ39298.1"/>
    </source>
</evidence>
<dbReference type="InterPro" id="IPR001005">
    <property type="entry name" value="SANT/Myb"/>
</dbReference>
<feature type="domain" description="HTH myb-type" evidence="8">
    <location>
        <begin position="262"/>
        <end position="322"/>
    </location>
</feature>
<evidence type="ECO:0000256" key="4">
    <source>
        <dbReference type="ARBA" id="ARBA00023054"/>
    </source>
</evidence>
<comment type="subcellular location">
    <subcellularLocation>
        <location evidence="1">Nucleus</location>
    </subcellularLocation>
</comment>
<comment type="similarity">
    <text evidence="2">Belongs to the MYB-CC family.</text>
</comment>
<reference evidence="9" key="1">
    <citation type="submission" date="2017-05" db="EMBL/GenBank/DDBJ databases">
        <title>QTL mapping for stem bark traits and identifying one candidate gene involved in bark thickening in ramie.</title>
        <authorList>
            <person name="Liu T."/>
        </authorList>
    </citation>
    <scope>NUCLEOTIDE SEQUENCE</scope>
</reference>